<dbReference type="InterPro" id="IPR001267">
    <property type="entry name" value="Thymidine_kinase"/>
</dbReference>
<dbReference type="GO" id="GO:0071897">
    <property type="term" value="P:DNA biosynthetic process"/>
    <property type="evidence" value="ECO:0007669"/>
    <property type="project" value="UniProtKB-KW"/>
</dbReference>
<evidence type="ECO:0000256" key="2">
    <source>
        <dbReference type="ARBA" id="ARBA00012118"/>
    </source>
</evidence>
<dbReference type="EMBL" id="HACM01001030">
    <property type="protein sequence ID" value="CRZ01472.1"/>
    <property type="molecule type" value="Transcribed_RNA"/>
</dbReference>
<name>A0A0H5QIK0_9EUKA</name>
<evidence type="ECO:0000256" key="5">
    <source>
        <dbReference type="ARBA" id="ARBA00022741"/>
    </source>
</evidence>
<dbReference type="PANTHER" id="PTHR11441:SF0">
    <property type="entry name" value="THYMIDINE KINASE, CYTOSOLIC"/>
    <property type="match status" value="1"/>
</dbReference>
<dbReference type="Pfam" id="PF00265">
    <property type="entry name" value="TK"/>
    <property type="match status" value="1"/>
</dbReference>
<dbReference type="InterPro" id="IPR020633">
    <property type="entry name" value="Thymidine_kinase_CS"/>
</dbReference>
<dbReference type="PIRSF" id="PIRSF035805">
    <property type="entry name" value="TK_cell"/>
    <property type="match status" value="1"/>
</dbReference>
<evidence type="ECO:0000256" key="7">
    <source>
        <dbReference type="ARBA" id="ARBA00022840"/>
    </source>
</evidence>
<keyword evidence="3 10" id="KW-0237">DNA synthesis</keyword>
<dbReference type="InterPro" id="IPR027417">
    <property type="entry name" value="P-loop_NTPase"/>
</dbReference>
<feature type="binding site" evidence="9">
    <location>
        <position position="176"/>
    </location>
    <ligand>
        <name>substrate</name>
    </ligand>
</feature>
<dbReference type="SUPFAM" id="SSF57716">
    <property type="entry name" value="Glucocorticoid receptor-like (DNA-binding domain)"/>
    <property type="match status" value="1"/>
</dbReference>
<feature type="binding site" evidence="9">
    <location>
        <begin position="168"/>
        <end position="171"/>
    </location>
    <ligand>
        <name>substrate</name>
    </ligand>
</feature>
<keyword evidence="7 10" id="KW-0067">ATP-binding</keyword>
<evidence type="ECO:0000256" key="9">
    <source>
        <dbReference type="PIRSR" id="PIRSR035805-2"/>
    </source>
</evidence>
<dbReference type="GO" id="GO:0046104">
    <property type="term" value="P:thymidine metabolic process"/>
    <property type="evidence" value="ECO:0007669"/>
    <property type="project" value="TreeGrafter"/>
</dbReference>
<dbReference type="GO" id="GO:0005524">
    <property type="term" value="F:ATP binding"/>
    <property type="evidence" value="ECO:0007669"/>
    <property type="project" value="UniProtKB-KW"/>
</dbReference>
<comment type="catalytic activity">
    <reaction evidence="10">
        <text>thymidine + ATP = dTMP + ADP + H(+)</text>
        <dbReference type="Rhea" id="RHEA:19129"/>
        <dbReference type="ChEBI" id="CHEBI:15378"/>
        <dbReference type="ChEBI" id="CHEBI:17748"/>
        <dbReference type="ChEBI" id="CHEBI:30616"/>
        <dbReference type="ChEBI" id="CHEBI:63528"/>
        <dbReference type="ChEBI" id="CHEBI:456216"/>
        <dbReference type="EC" id="2.7.1.21"/>
    </reaction>
</comment>
<dbReference type="PANTHER" id="PTHR11441">
    <property type="entry name" value="THYMIDINE KINASE"/>
    <property type="match status" value="1"/>
</dbReference>
<dbReference type="AlphaFoldDB" id="A0A0H5QIK0"/>
<evidence type="ECO:0000256" key="6">
    <source>
        <dbReference type="ARBA" id="ARBA00022777"/>
    </source>
</evidence>
<dbReference type="Gene3D" id="3.40.50.300">
    <property type="entry name" value="P-loop containing nucleotide triphosphate hydrolases"/>
    <property type="match status" value="1"/>
</dbReference>
<keyword evidence="4 10" id="KW-0808">Transferase</keyword>
<feature type="active site" description="Proton acceptor" evidence="8">
    <location>
        <position position="88"/>
    </location>
</feature>
<evidence type="ECO:0000256" key="10">
    <source>
        <dbReference type="RuleBase" id="RU000544"/>
    </source>
</evidence>
<evidence type="ECO:0000256" key="11">
    <source>
        <dbReference type="RuleBase" id="RU004165"/>
    </source>
</evidence>
<evidence type="ECO:0000313" key="12">
    <source>
        <dbReference type="EMBL" id="CRZ01472.1"/>
    </source>
</evidence>
<comment type="similarity">
    <text evidence="1 11">Belongs to the thymidine kinase family.</text>
</comment>
<evidence type="ECO:0000256" key="4">
    <source>
        <dbReference type="ARBA" id="ARBA00022679"/>
    </source>
</evidence>
<dbReference type="Gene3D" id="3.30.60.20">
    <property type="match status" value="1"/>
</dbReference>
<evidence type="ECO:0000256" key="3">
    <source>
        <dbReference type="ARBA" id="ARBA00022634"/>
    </source>
</evidence>
<keyword evidence="5 10" id="KW-0547">Nucleotide-binding</keyword>
<organism evidence="12">
    <name type="scientific">Spongospora subterranea</name>
    <dbReference type="NCBI Taxonomy" id="70186"/>
    <lineage>
        <taxon>Eukaryota</taxon>
        <taxon>Sar</taxon>
        <taxon>Rhizaria</taxon>
        <taxon>Endomyxa</taxon>
        <taxon>Phytomyxea</taxon>
        <taxon>Plasmodiophorida</taxon>
        <taxon>Plasmodiophoridae</taxon>
        <taxon>Spongospora</taxon>
    </lineage>
</organism>
<dbReference type="PROSITE" id="PS00603">
    <property type="entry name" value="TK_CELLULAR_TYPE"/>
    <property type="match status" value="1"/>
</dbReference>
<dbReference type="SUPFAM" id="SSF52540">
    <property type="entry name" value="P-loop containing nucleoside triphosphate hydrolases"/>
    <property type="match status" value="1"/>
</dbReference>
<dbReference type="GO" id="GO:0004797">
    <property type="term" value="F:thymidine kinase activity"/>
    <property type="evidence" value="ECO:0007669"/>
    <property type="project" value="UniProtKB-EC"/>
</dbReference>
<accession>A0A0H5QIK0</accession>
<reference evidence="12" key="1">
    <citation type="submission" date="2015-04" db="EMBL/GenBank/DDBJ databases">
        <title>The genome sequence of the plant pathogenic Rhizarian Plasmodiophora brassicae reveals insights in its biotrophic life cycle and the origin of chitin synthesis.</title>
        <authorList>
            <person name="Schwelm A."/>
            <person name="Fogelqvist J."/>
            <person name="Knaust A."/>
            <person name="Julke S."/>
            <person name="Lilja T."/>
            <person name="Dhandapani V."/>
            <person name="Bonilla-Rosso G."/>
            <person name="Karlsson M."/>
            <person name="Shevchenko A."/>
            <person name="Choi S.R."/>
            <person name="Kim H.G."/>
            <person name="Park J.Y."/>
            <person name="Lim Y.P."/>
            <person name="Ludwig-Muller J."/>
            <person name="Dixelius C."/>
        </authorList>
    </citation>
    <scope>NUCLEOTIDE SEQUENCE</scope>
    <source>
        <tissue evidence="12">Potato root galls</tissue>
    </source>
</reference>
<keyword evidence="6 10" id="KW-0418">Kinase</keyword>
<evidence type="ECO:0000256" key="8">
    <source>
        <dbReference type="PIRSR" id="PIRSR035805-1"/>
    </source>
</evidence>
<dbReference type="EC" id="2.7.1.21" evidence="2 10"/>
<evidence type="ECO:0000256" key="1">
    <source>
        <dbReference type="ARBA" id="ARBA00007587"/>
    </source>
</evidence>
<sequence>MHLELLMGPMFSGKSSLLQARIRRFQTMKWDTLVLTSCLDTRHTKGIHEVHALTTHDGISVPALAVNQLMPVIMLESYQNAKAIVLEEAQFFSDLLEFVLHAVEIDCKNVIVAGLDGDRNRCQFGQILDLIPYSDTVTKLNSLCLRCGDGSPGVFSCLVAEDEERQQIRVGGDEIYEAMCRKHYLEYKRNNSKLC</sequence>
<proteinExistence type="inferred from homology"/>
<protein>
    <recommendedName>
        <fullName evidence="2 10">Thymidine kinase</fullName>
        <ecNumber evidence="2 10">2.7.1.21</ecNumber>
    </recommendedName>
</protein>